<keyword evidence="2 4" id="KW-0808">Transferase</keyword>
<evidence type="ECO:0000313" key="5">
    <source>
        <dbReference type="EMBL" id="ERN16886.1"/>
    </source>
</evidence>
<dbReference type="InterPro" id="IPR007130">
    <property type="entry name" value="DAGAT"/>
</dbReference>
<dbReference type="Gramene" id="ERN16886">
    <property type="protein sequence ID" value="ERN16886"/>
    <property type="gene ID" value="AMTR_s00057p00162170"/>
</dbReference>
<evidence type="ECO:0000313" key="6">
    <source>
        <dbReference type="Proteomes" id="UP000017836"/>
    </source>
</evidence>
<dbReference type="GO" id="GO:0004144">
    <property type="term" value="F:diacylglycerol O-acyltransferase activity"/>
    <property type="evidence" value="ECO:0007669"/>
    <property type="project" value="UniProtKB-ARBA"/>
</dbReference>
<comment type="similarity">
    <text evidence="1 4">Belongs to the diacylglycerol acyltransferase family.</text>
</comment>
<sequence length="442" mass="50281">MAMVDVAEGLSLPDMVAQLSDGLVALLLRLSVALSKIISKGTLVWKLKLLKSASSYANSRLHAVKAEVLVLASGKDQILPSMEEAERLRNTLPNCNVRFFKDSGHVILLEDGINLLTIIKGAQVYRRSRIRDFVSDFLPPTLSEFKRIYDQQNGWFRQAVNAVMLSTMKDGTIVRGLAGIPDEGPVLFVGYHMLLGLELYSLIGAILREKKILVRGLGHPLLFTKFSESYFIDPPFDTIRNFGAVPVSPSNLFKLLSRKAHVLMYPGGVREALHRKGEEYKLFWPERLEFVRMAAKFGATIVPFGVVGEDDIIELVVDYNDLMSFPPARDWIKLQDTKIIRLRTDLTGEVANQDVHLPGLLPKIPGRFYYLFGTPIETREKKDEFRDKEEAHKLYLYLKSEVENIMSYLRKKREEDPYRSLLPRALYQATWGFTKEVPTFEL</sequence>
<dbReference type="GO" id="GO:0016020">
    <property type="term" value="C:membrane"/>
    <property type="evidence" value="ECO:0000318"/>
    <property type="project" value="GO_Central"/>
</dbReference>
<dbReference type="PANTHER" id="PTHR22753">
    <property type="entry name" value="TRANSMEMBRANE PROTEIN 68"/>
    <property type="match status" value="1"/>
</dbReference>
<accession>U5CUA2</accession>
<evidence type="ECO:0000256" key="1">
    <source>
        <dbReference type="ARBA" id="ARBA00005420"/>
    </source>
</evidence>
<keyword evidence="6" id="KW-1185">Reference proteome</keyword>
<dbReference type="STRING" id="13333.U5CUA2"/>
<dbReference type="EC" id="2.3.1.-" evidence="4"/>
<proteinExistence type="inferred from homology"/>
<dbReference type="HOGENOM" id="CLU_015395_0_0_1"/>
<keyword evidence="3" id="KW-0012">Acyltransferase</keyword>
<evidence type="ECO:0000256" key="2">
    <source>
        <dbReference type="ARBA" id="ARBA00022679"/>
    </source>
</evidence>
<dbReference type="GO" id="GO:0005789">
    <property type="term" value="C:endoplasmic reticulum membrane"/>
    <property type="evidence" value="ECO:0007669"/>
    <property type="project" value="UniProtKB-SubCell"/>
</dbReference>
<dbReference type="eggNOG" id="ENOG502QQUD">
    <property type="taxonomic scope" value="Eukaryota"/>
</dbReference>
<dbReference type="CDD" id="cd07987">
    <property type="entry name" value="LPLAT_MGAT-like"/>
    <property type="match status" value="1"/>
</dbReference>
<dbReference type="Proteomes" id="UP000017836">
    <property type="component" value="Unassembled WGS sequence"/>
</dbReference>
<dbReference type="EMBL" id="KI392405">
    <property type="protein sequence ID" value="ERN16886.1"/>
    <property type="molecule type" value="Genomic_DNA"/>
</dbReference>
<keyword evidence="4" id="KW-0256">Endoplasmic reticulum</keyword>
<dbReference type="OMA" id="WPERTEF"/>
<dbReference type="PANTHER" id="PTHR22753:SF14">
    <property type="entry name" value="MONOACYLGLYCEROL_DIACYLGLYCEROL O-ACYLTRANSFERASE"/>
    <property type="match status" value="1"/>
</dbReference>
<gene>
    <name evidence="5" type="ORF">AMTR_s00057p00162170</name>
</gene>
<protein>
    <recommendedName>
        <fullName evidence="4">Acyltransferase</fullName>
        <ecNumber evidence="4">2.3.1.-</ecNumber>
    </recommendedName>
</protein>
<comment type="subcellular location">
    <subcellularLocation>
        <location evidence="4">Endoplasmic reticulum membrane</location>
        <topology evidence="4">Multi-pass membrane protein</topology>
    </subcellularLocation>
</comment>
<evidence type="ECO:0000256" key="4">
    <source>
        <dbReference type="RuleBase" id="RU367023"/>
    </source>
</evidence>
<dbReference type="Gene3D" id="3.40.50.1820">
    <property type="entry name" value="alpha/beta hydrolase"/>
    <property type="match status" value="1"/>
</dbReference>
<dbReference type="GO" id="GO:0019432">
    <property type="term" value="P:triglyceride biosynthetic process"/>
    <property type="evidence" value="ECO:0007669"/>
    <property type="project" value="UniProtKB-ARBA"/>
</dbReference>
<dbReference type="SUPFAM" id="SSF53474">
    <property type="entry name" value="alpha/beta-Hydrolases"/>
    <property type="match status" value="1"/>
</dbReference>
<dbReference type="Pfam" id="PF03982">
    <property type="entry name" value="DAGAT"/>
    <property type="match status" value="1"/>
</dbReference>
<dbReference type="AlphaFoldDB" id="U5CUA2"/>
<dbReference type="InterPro" id="IPR029058">
    <property type="entry name" value="AB_hydrolase_fold"/>
</dbReference>
<organism evidence="5 6">
    <name type="scientific">Amborella trichopoda</name>
    <dbReference type="NCBI Taxonomy" id="13333"/>
    <lineage>
        <taxon>Eukaryota</taxon>
        <taxon>Viridiplantae</taxon>
        <taxon>Streptophyta</taxon>
        <taxon>Embryophyta</taxon>
        <taxon>Tracheophyta</taxon>
        <taxon>Spermatophyta</taxon>
        <taxon>Magnoliopsida</taxon>
        <taxon>Amborellales</taxon>
        <taxon>Amborellaceae</taxon>
        <taxon>Amborella</taxon>
    </lineage>
</organism>
<name>U5CUA2_AMBTC</name>
<evidence type="ECO:0000256" key="3">
    <source>
        <dbReference type="ARBA" id="ARBA00023315"/>
    </source>
</evidence>
<reference evidence="6" key="1">
    <citation type="journal article" date="2013" name="Science">
        <title>The Amborella genome and the evolution of flowering plants.</title>
        <authorList>
            <consortium name="Amborella Genome Project"/>
        </authorList>
    </citation>
    <scope>NUCLEOTIDE SEQUENCE [LARGE SCALE GENOMIC DNA]</scope>
</reference>